<name>A0A6V8KE01_9ACTN</name>
<keyword evidence="3" id="KW-1185">Reference proteome</keyword>
<proteinExistence type="predicted"/>
<reference evidence="2 3" key="1">
    <citation type="submission" date="2020-03" db="EMBL/GenBank/DDBJ databases">
        <title>Whole genome shotgun sequence of Phytohabitans houttuyneae NBRC 108639.</title>
        <authorList>
            <person name="Komaki H."/>
            <person name="Tamura T."/>
        </authorList>
    </citation>
    <scope>NUCLEOTIDE SEQUENCE [LARGE SCALE GENOMIC DNA]</scope>
    <source>
        <strain evidence="2 3">NBRC 108639</strain>
    </source>
</reference>
<comment type="caution">
    <text evidence="2">The sequence shown here is derived from an EMBL/GenBank/DDBJ whole genome shotgun (WGS) entry which is preliminary data.</text>
</comment>
<feature type="region of interest" description="Disordered" evidence="1">
    <location>
        <begin position="173"/>
        <end position="207"/>
    </location>
</feature>
<dbReference type="Proteomes" id="UP000482800">
    <property type="component" value="Unassembled WGS sequence"/>
</dbReference>
<evidence type="ECO:0000313" key="3">
    <source>
        <dbReference type="Proteomes" id="UP000482800"/>
    </source>
</evidence>
<dbReference type="EMBL" id="BLPF01000003">
    <property type="protein sequence ID" value="GFJ83452.1"/>
    <property type="molecule type" value="Genomic_DNA"/>
</dbReference>
<evidence type="ECO:0000313" key="2">
    <source>
        <dbReference type="EMBL" id="GFJ83452.1"/>
    </source>
</evidence>
<dbReference type="AlphaFoldDB" id="A0A6V8KE01"/>
<gene>
    <name evidence="2" type="ORF">Phou_076320</name>
</gene>
<protein>
    <submittedName>
        <fullName evidence="2">Uncharacterized protein</fullName>
    </submittedName>
</protein>
<reference evidence="2 3" key="2">
    <citation type="submission" date="2020-03" db="EMBL/GenBank/DDBJ databases">
        <authorList>
            <person name="Ichikawa N."/>
            <person name="Kimura A."/>
            <person name="Kitahashi Y."/>
            <person name="Uohara A."/>
        </authorList>
    </citation>
    <scope>NUCLEOTIDE SEQUENCE [LARGE SCALE GENOMIC DNA]</scope>
    <source>
        <strain evidence="2 3">NBRC 108639</strain>
    </source>
</reference>
<accession>A0A6V8KE01</accession>
<evidence type="ECO:0000256" key="1">
    <source>
        <dbReference type="SAM" id="MobiDB-lite"/>
    </source>
</evidence>
<organism evidence="2 3">
    <name type="scientific">Phytohabitans houttuyneae</name>
    <dbReference type="NCBI Taxonomy" id="1076126"/>
    <lineage>
        <taxon>Bacteria</taxon>
        <taxon>Bacillati</taxon>
        <taxon>Actinomycetota</taxon>
        <taxon>Actinomycetes</taxon>
        <taxon>Micromonosporales</taxon>
        <taxon>Micromonosporaceae</taxon>
    </lineage>
</organism>
<sequence>MTDEPRSGPTEAATTELAAWIESVTGGAVLIGATTTRSRRADGGDGDALRLWPLELRPERHTRGADGEAPYTLRVRHLLAPAEPPSGTASSRLLDAVLVAAVRAGEPAIALEPPDPRMWLALGVEPRPALFIDVPAQVVRQPVRAPLVLHPLRLGSLEMRPLDGRVLGPGSGRYPECASRRAGRRRTRTRTVGSTLPPCPGTAGSSCGWRGAAAH</sequence>
<dbReference type="RefSeq" id="WP_173065931.1">
    <property type="nucleotide sequence ID" value="NZ_BLPF01000003.1"/>
</dbReference>